<dbReference type="RefSeq" id="WP_160646460.1">
    <property type="nucleotide sequence ID" value="NZ_SIJB01000027.1"/>
</dbReference>
<organism evidence="4 5">
    <name type="scientific">Chengkuizengella marina</name>
    <dbReference type="NCBI Taxonomy" id="2507566"/>
    <lineage>
        <taxon>Bacteria</taxon>
        <taxon>Bacillati</taxon>
        <taxon>Bacillota</taxon>
        <taxon>Bacilli</taxon>
        <taxon>Bacillales</taxon>
        <taxon>Paenibacillaceae</taxon>
        <taxon>Chengkuizengella</taxon>
    </lineage>
</organism>
<dbReference type="AlphaFoldDB" id="A0A6N9Q4E9"/>
<gene>
    <name evidence="4" type="ORF">ERL59_11840</name>
</gene>
<dbReference type="Gene3D" id="3.40.630.30">
    <property type="match status" value="1"/>
</dbReference>
<dbReference type="GO" id="GO:0016747">
    <property type="term" value="F:acyltransferase activity, transferring groups other than amino-acyl groups"/>
    <property type="evidence" value="ECO:0007669"/>
    <property type="project" value="InterPro"/>
</dbReference>
<dbReference type="PANTHER" id="PTHR42919:SF8">
    <property type="entry name" value="N-ALPHA-ACETYLTRANSFERASE 50"/>
    <property type="match status" value="1"/>
</dbReference>
<accession>A0A6N9Q4E9</accession>
<dbReference type="Pfam" id="PF00583">
    <property type="entry name" value="Acetyltransf_1"/>
    <property type="match status" value="1"/>
</dbReference>
<feature type="domain" description="N-acetyltransferase" evidence="3">
    <location>
        <begin position="1"/>
        <end position="162"/>
    </location>
</feature>
<dbReference type="InterPro" id="IPR016181">
    <property type="entry name" value="Acyl_CoA_acyltransferase"/>
</dbReference>
<evidence type="ECO:0000313" key="4">
    <source>
        <dbReference type="EMBL" id="NBI29650.1"/>
    </source>
</evidence>
<dbReference type="InterPro" id="IPR051556">
    <property type="entry name" value="N-term/lysine_N-AcTrnsfr"/>
</dbReference>
<proteinExistence type="predicted"/>
<evidence type="ECO:0000259" key="3">
    <source>
        <dbReference type="PROSITE" id="PS51186"/>
    </source>
</evidence>
<sequence length="165" mass="19135">MHIKRLESVHAELYKKLRLKGLQSHPSAFGSSYEEEKEFTIEVYKSRLQSESMTLGAFKSDEKLIGIVTLVKEKKNKLKHRANVYAMYVDSEYHGMGTGKSLMIEVIKRAKELDEVEQIYLSVNKDNEAAKKLYISLGFETFGIDKRALKIEDTYYDEEHMVLFV</sequence>
<evidence type="ECO:0000313" key="5">
    <source>
        <dbReference type="Proteomes" id="UP000448943"/>
    </source>
</evidence>
<dbReference type="Proteomes" id="UP000448943">
    <property type="component" value="Unassembled WGS sequence"/>
</dbReference>
<keyword evidence="2" id="KW-0012">Acyltransferase</keyword>
<dbReference type="InterPro" id="IPR000182">
    <property type="entry name" value="GNAT_dom"/>
</dbReference>
<reference evidence="4 5" key="1">
    <citation type="submission" date="2019-01" db="EMBL/GenBank/DDBJ databases">
        <title>Chengkuizengella sp. nov., isolated from deep-sea sediment of East Pacific Ocean.</title>
        <authorList>
            <person name="Yang J."/>
            <person name="Lai Q."/>
            <person name="Shao Z."/>
        </authorList>
    </citation>
    <scope>NUCLEOTIDE SEQUENCE [LARGE SCALE GENOMIC DNA]</scope>
    <source>
        <strain evidence="4 5">YPA3-1-1</strain>
    </source>
</reference>
<evidence type="ECO:0000256" key="1">
    <source>
        <dbReference type="ARBA" id="ARBA00022679"/>
    </source>
</evidence>
<dbReference type="SUPFAM" id="SSF55729">
    <property type="entry name" value="Acyl-CoA N-acyltransferases (Nat)"/>
    <property type="match status" value="1"/>
</dbReference>
<dbReference type="OrthoDB" id="9799092at2"/>
<comment type="caution">
    <text evidence="4">The sequence shown here is derived from an EMBL/GenBank/DDBJ whole genome shotgun (WGS) entry which is preliminary data.</text>
</comment>
<dbReference type="CDD" id="cd04301">
    <property type="entry name" value="NAT_SF"/>
    <property type="match status" value="1"/>
</dbReference>
<dbReference type="EMBL" id="SIJB01000027">
    <property type="protein sequence ID" value="NBI29650.1"/>
    <property type="molecule type" value="Genomic_DNA"/>
</dbReference>
<dbReference type="PROSITE" id="PS51186">
    <property type="entry name" value="GNAT"/>
    <property type="match status" value="1"/>
</dbReference>
<protein>
    <submittedName>
        <fullName evidence="4">N-acetyltransferase</fullName>
    </submittedName>
</protein>
<name>A0A6N9Q4E9_9BACL</name>
<dbReference type="PANTHER" id="PTHR42919">
    <property type="entry name" value="N-ALPHA-ACETYLTRANSFERASE"/>
    <property type="match status" value="1"/>
</dbReference>
<evidence type="ECO:0000256" key="2">
    <source>
        <dbReference type="ARBA" id="ARBA00023315"/>
    </source>
</evidence>
<keyword evidence="5" id="KW-1185">Reference proteome</keyword>
<keyword evidence="1 4" id="KW-0808">Transferase</keyword>